<dbReference type="RefSeq" id="WP_147233129.1">
    <property type="nucleotide sequence ID" value="NZ_VOQS01000001.1"/>
</dbReference>
<accession>A0A5C6VP87</accession>
<proteinExistence type="predicted"/>
<dbReference type="EMBL" id="VOQS01000001">
    <property type="protein sequence ID" value="TXC86451.1"/>
    <property type="molecule type" value="Genomic_DNA"/>
</dbReference>
<gene>
    <name evidence="1" type="ORF">FRZ40_01980</name>
</gene>
<evidence type="ECO:0000313" key="2">
    <source>
        <dbReference type="Proteomes" id="UP000321776"/>
    </source>
</evidence>
<dbReference type="Proteomes" id="UP000321776">
    <property type="component" value="Unassembled WGS sequence"/>
</dbReference>
<organism evidence="1 2">
    <name type="scientific">Paraburkholderia azotifigens</name>
    <dbReference type="NCBI Taxonomy" id="2057004"/>
    <lineage>
        <taxon>Bacteria</taxon>
        <taxon>Pseudomonadati</taxon>
        <taxon>Pseudomonadota</taxon>
        <taxon>Betaproteobacteria</taxon>
        <taxon>Burkholderiales</taxon>
        <taxon>Burkholderiaceae</taxon>
        <taxon>Paraburkholderia</taxon>
    </lineage>
</organism>
<evidence type="ECO:0000313" key="1">
    <source>
        <dbReference type="EMBL" id="TXC86451.1"/>
    </source>
</evidence>
<protein>
    <submittedName>
        <fullName evidence="1">Uncharacterized protein</fullName>
    </submittedName>
</protein>
<name>A0A5C6VP87_9BURK</name>
<reference evidence="1 2" key="1">
    <citation type="journal article" date="2018" name="Int. J. Syst. Evol. Microbiol.">
        <title>Paraburkholderia azotifigens sp. nov., a nitrogen-fixing bacterium isolated from paddy soil.</title>
        <authorList>
            <person name="Choi G.M."/>
            <person name="Im W.T."/>
        </authorList>
    </citation>
    <scope>NUCLEOTIDE SEQUENCE [LARGE SCALE GENOMIC DNA]</scope>
    <source>
        <strain evidence="1 2">NF 2-5-3</strain>
    </source>
</reference>
<sequence>MHTPAVAPQQVTLCFPLSRLDGKPDNGPLSIVVALNERGFAFTEGEVFEVGPENIPLSRTLTLTGTTPSVDCSVWIPRLVAAMRELSTYCIDIDEPDAAELTAKLDGAVLTN</sequence>
<comment type="caution">
    <text evidence="1">The sequence shown here is derived from an EMBL/GenBank/DDBJ whole genome shotgun (WGS) entry which is preliminary data.</text>
</comment>
<dbReference type="AlphaFoldDB" id="A0A5C6VP87"/>